<dbReference type="AlphaFoldDB" id="A0A010QKB3"/>
<accession>A0A010QKB3</accession>
<feature type="region of interest" description="Disordered" evidence="1">
    <location>
        <begin position="91"/>
        <end position="110"/>
    </location>
</feature>
<evidence type="ECO:0000313" key="3">
    <source>
        <dbReference type="Proteomes" id="UP000020467"/>
    </source>
</evidence>
<comment type="caution">
    <text evidence="2">The sequence shown here is derived from an EMBL/GenBank/DDBJ whole genome shotgun (WGS) entry which is preliminary data.</text>
</comment>
<gene>
    <name evidence="2" type="ORF">CFIO01_13612</name>
</gene>
<organism evidence="2 3">
    <name type="scientific">Colletotrichum fioriniae PJ7</name>
    <dbReference type="NCBI Taxonomy" id="1445577"/>
    <lineage>
        <taxon>Eukaryota</taxon>
        <taxon>Fungi</taxon>
        <taxon>Dikarya</taxon>
        <taxon>Ascomycota</taxon>
        <taxon>Pezizomycotina</taxon>
        <taxon>Sordariomycetes</taxon>
        <taxon>Hypocreomycetidae</taxon>
        <taxon>Glomerellales</taxon>
        <taxon>Glomerellaceae</taxon>
        <taxon>Colletotrichum</taxon>
        <taxon>Colletotrichum acutatum species complex</taxon>
    </lineage>
</organism>
<keyword evidence="3" id="KW-1185">Reference proteome</keyword>
<name>A0A010QKB3_9PEZI</name>
<sequence>MVFNNIACAVAFVCSSAPVPPLLYQLRQSTTQSPFSDFYHPRNCPSITITTPRRGPSASHAIPLRAPADRLDLPVGTACLHLKLLGALQTSDGPSFGAKSQRLPEPRLMF</sequence>
<dbReference type="HOGENOM" id="CLU_2170861_0_0_1"/>
<dbReference type="EMBL" id="JARH01000759">
    <property type="protein sequence ID" value="EXF77145.1"/>
    <property type="molecule type" value="Genomic_DNA"/>
</dbReference>
<dbReference type="KEGG" id="cfj:CFIO01_13612"/>
<evidence type="ECO:0000313" key="2">
    <source>
        <dbReference type="EMBL" id="EXF77145.1"/>
    </source>
</evidence>
<protein>
    <submittedName>
        <fullName evidence="2">Uncharacterized protein</fullName>
    </submittedName>
</protein>
<dbReference type="OrthoDB" id="10525051at2759"/>
<evidence type="ECO:0000256" key="1">
    <source>
        <dbReference type="SAM" id="MobiDB-lite"/>
    </source>
</evidence>
<dbReference type="Proteomes" id="UP000020467">
    <property type="component" value="Unassembled WGS sequence"/>
</dbReference>
<reference evidence="2 3" key="1">
    <citation type="submission" date="2014-02" db="EMBL/GenBank/DDBJ databases">
        <title>The genome sequence of Colletotrichum fioriniae PJ7.</title>
        <authorList>
            <person name="Baroncelli R."/>
            <person name="Thon M.R."/>
        </authorList>
    </citation>
    <scope>NUCLEOTIDE SEQUENCE [LARGE SCALE GENOMIC DNA]</scope>
    <source>
        <strain evidence="2 3">PJ7</strain>
    </source>
</reference>
<proteinExistence type="predicted"/>